<protein>
    <submittedName>
        <fullName evidence="13">Disulfide bond formation protein B</fullName>
    </submittedName>
</protein>
<dbReference type="Pfam" id="PF02600">
    <property type="entry name" value="DsbB"/>
    <property type="match status" value="1"/>
</dbReference>
<keyword evidence="6 12" id="KW-1133">Transmembrane helix</keyword>
<comment type="subcellular location">
    <subcellularLocation>
        <location evidence="1">Membrane</location>
        <topology evidence="1">Multi-pass membrane protein</topology>
    </subcellularLocation>
</comment>
<keyword evidence="4 12" id="KW-0812">Transmembrane</keyword>
<gene>
    <name evidence="13" type="ORF">DI586_07665</name>
</gene>
<dbReference type="PIRSF" id="PIRSF036659">
    <property type="entry name" value="BdbC"/>
    <property type="match status" value="1"/>
</dbReference>
<feature type="transmembrane region" description="Helical" evidence="12">
    <location>
        <begin position="114"/>
        <end position="140"/>
    </location>
</feature>
<keyword evidence="5" id="KW-0249">Electron transport</keyword>
<dbReference type="PANTHER" id="PTHR43469">
    <property type="entry name" value="DISULFIDE FORMATION PROTEIN-RELATED"/>
    <property type="match status" value="1"/>
</dbReference>
<feature type="transmembrane region" description="Helical" evidence="12">
    <location>
        <begin position="12"/>
        <end position="32"/>
    </location>
</feature>
<evidence type="ECO:0000256" key="1">
    <source>
        <dbReference type="ARBA" id="ARBA00004141"/>
    </source>
</evidence>
<dbReference type="GO" id="GO:0006457">
    <property type="term" value="P:protein folding"/>
    <property type="evidence" value="ECO:0007669"/>
    <property type="project" value="InterPro"/>
</dbReference>
<dbReference type="GO" id="GO:0016020">
    <property type="term" value="C:membrane"/>
    <property type="evidence" value="ECO:0007669"/>
    <property type="project" value="UniProtKB-SubCell"/>
</dbReference>
<dbReference type="Gene3D" id="1.20.1550.10">
    <property type="entry name" value="DsbB-like"/>
    <property type="match status" value="1"/>
</dbReference>
<keyword evidence="7" id="KW-0560">Oxidoreductase</keyword>
<dbReference type="PANTHER" id="PTHR43469:SF1">
    <property type="entry name" value="SPBETA PROPHAGE-DERIVED DISULFIDE BOND FORMATION PROTEIN B"/>
    <property type="match status" value="1"/>
</dbReference>
<evidence type="ECO:0000313" key="13">
    <source>
        <dbReference type="EMBL" id="PZP55187.1"/>
    </source>
</evidence>
<name>A0A2W5FN12_9BACT</name>
<dbReference type="InterPro" id="IPR003752">
    <property type="entry name" value="DiS_bond_form_DsbB/BdbC"/>
</dbReference>
<dbReference type="InterPro" id="IPR012187">
    <property type="entry name" value="Disulphide_bond_form_BdbC"/>
</dbReference>
<dbReference type="Proteomes" id="UP000249739">
    <property type="component" value="Unassembled WGS sequence"/>
</dbReference>
<dbReference type="InterPro" id="IPR023380">
    <property type="entry name" value="DsbB-like_sf"/>
</dbReference>
<evidence type="ECO:0000256" key="8">
    <source>
        <dbReference type="ARBA" id="ARBA00023136"/>
    </source>
</evidence>
<dbReference type="EMBL" id="QFOT01000083">
    <property type="protein sequence ID" value="PZP55187.1"/>
    <property type="molecule type" value="Genomic_DNA"/>
</dbReference>
<feature type="transmembrane region" description="Helical" evidence="12">
    <location>
        <begin position="71"/>
        <end position="94"/>
    </location>
</feature>
<evidence type="ECO:0000256" key="7">
    <source>
        <dbReference type="ARBA" id="ARBA00023002"/>
    </source>
</evidence>
<evidence type="ECO:0000256" key="3">
    <source>
        <dbReference type="ARBA" id="ARBA00022448"/>
    </source>
</evidence>
<evidence type="ECO:0000313" key="14">
    <source>
        <dbReference type="Proteomes" id="UP000249739"/>
    </source>
</evidence>
<evidence type="ECO:0000256" key="6">
    <source>
        <dbReference type="ARBA" id="ARBA00022989"/>
    </source>
</evidence>
<proteinExistence type="inferred from homology"/>
<evidence type="ECO:0000256" key="12">
    <source>
        <dbReference type="SAM" id="Phobius"/>
    </source>
</evidence>
<accession>A0A2W5FN12</accession>
<evidence type="ECO:0000256" key="11">
    <source>
        <dbReference type="ARBA" id="ARBA00023284"/>
    </source>
</evidence>
<dbReference type="SUPFAM" id="SSF158442">
    <property type="entry name" value="DsbB-like"/>
    <property type="match status" value="1"/>
</dbReference>
<keyword evidence="8 12" id="KW-0472">Membrane</keyword>
<dbReference type="GO" id="GO:0015035">
    <property type="term" value="F:protein-disulfide reductase activity"/>
    <property type="evidence" value="ECO:0007669"/>
    <property type="project" value="InterPro"/>
</dbReference>
<evidence type="ECO:0000256" key="4">
    <source>
        <dbReference type="ARBA" id="ARBA00022692"/>
    </source>
</evidence>
<keyword evidence="10" id="KW-0143">Chaperone</keyword>
<keyword evidence="3" id="KW-0813">Transport</keyword>
<feature type="transmembrane region" description="Helical" evidence="12">
    <location>
        <begin position="44"/>
        <end position="64"/>
    </location>
</feature>
<sequence>MKKSTIEERNWNLMFIAWVISVIATLSALFIGEIMGKIPCNLCWYQRIFMFPLPIILGIALYRVDFSAWRYALPLSVGGAGIAAFHSLIFFKILPEEIKPCLEKGPSCSGADMLLWGTLPLPLLSFIAFVSISISLIAIWKRS</sequence>
<comment type="caution">
    <text evidence="13">The sequence shown here is derived from an EMBL/GenBank/DDBJ whole genome shotgun (WGS) entry which is preliminary data.</text>
</comment>
<dbReference type="AlphaFoldDB" id="A0A2W5FN12"/>
<evidence type="ECO:0000256" key="10">
    <source>
        <dbReference type="ARBA" id="ARBA00023186"/>
    </source>
</evidence>
<reference evidence="13 14" key="1">
    <citation type="submission" date="2017-08" db="EMBL/GenBank/DDBJ databases">
        <title>Infants hospitalized years apart are colonized by the same room-sourced microbial strains.</title>
        <authorList>
            <person name="Brooks B."/>
            <person name="Olm M.R."/>
            <person name="Firek B.A."/>
            <person name="Baker R."/>
            <person name="Thomas B.C."/>
            <person name="Morowitz M.J."/>
            <person name="Banfield J.F."/>
        </authorList>
    </citation>
    <scope>NUCLEOTIDE SEQUENCE [LARGE SCALE GENOMIC DNA]</scope>
    <source>
        <strain evidence="13">S2_006_000_R2_64</strain>
    </source>
</reference>
<evidence type="ECO:0000256" key="2">
    <source>
        <dbReference type="ARBA" id="ARBA00007602"/>
    </source>
</evidence>
<keyword evidence="9" id="KW-1015">Disulfide bond</keyword>
<organism evidence="13 14">
    <name type="scientific">Micavibrio aeruginosavorus</name>
    <dbReference type="NCBI Taxonomy" id="349221"/>
    <lineage>
        <taxon>Bacteria</taxon>
        <taxon>Pseudomonadati</taxon>
        <taxon>Bdellovibrionota</taxon>
        <taxon>Bdellovibrionia</taxon>
        <taxon>Bdellovibrionales</taxon>
        <taxon>Pseudobdellovibrionaceae</taxon>
        <taxon>Micavibrio</taxon>
    </lineage>
</organism>
<evidence type="ECO:0000256" key="9">
    <source>
        <dbReference type="ARBA" id="ARBA00023157"/>
    </source>
</evidence>
<evidence type="ECO:0000256" key="5">
    <source>
        <dbReference type="ARBA" id="ARBA00022982"/>
    </source>
</evidence>
<keyword evidence="11" id="KW-0676">Redox-active center</keyword>
<comment type="similarity">
    <text evidence="2">Belongs to the DsbB family. BdbC subfamily.</text>
</comment>